<proteinExistence type="predicted"/>
<comment type="caution">
    <text evidence="1">The sequence shown here is derived from an EMBL/GenBank/DDBJ whole genome shotgun (WGS) entry which is preliminary data.</text>
</comment>
<gene>
    <name evidence="1" type="ORF">C1SCF055_LOCUS10189</name>
</gene>
<sequence length="226" mass="24946">MERALRRLWKGGSGSRNRYLSTSRLPPFCPSGTMTTEQRELYDRVLEDRGKTGAKGGFSVTNSDGSLVGPWNAMVCSPLIGGLAERMGSFCRHQNACAPDLYEIGILVVGVQWLSQFEWYAHEKLALKAGVSPEAIQAVKDRVAPEVADGMTEQQRAVYKYARELHETKRVSDQTHSAALKAVGGERALVDLVFTMGFYHQISMTLNAFNVPLPQGVTPPFKEPKV</sequence>
<dbReference type="EMBL" id="CAMXCT020000722">
    <property type="protein sequence ID" value="CAL1135874.1"/>
    <property type="molecule type" value="Genomic_DNA"/>
</dbReference>
<evidence type="ECO:0000313" key="3">
    <source>
        <dbReference type="EMBL" id="CAL4769811.1"/>
    </source>
</evidence>
<keyword evidence="4" id="KW-1185">Reference proteome</keyword>
<evidence type="ECO:0000313" key="4">
    <source>
        <dbReference type="Proteomes" id="UP001152797"/>
    </source>
</evidence>
<organism evidence="1">
    <name type="scientific">Cladocopium goreaui</name>
    <dbReference type="NCBI Taxonomy" id="2562237"/>
    <lineage>
        <taxon>Eukaryota</taxon>
        <taxon>Sar</taxon>
        <taxon>Alveolata</taxon>
        <taxon>Dinophyceae</taxon>
        <taxon>Suessiales</taxon>
        <taxon>Symbiodiniaceae</taxon>
        <taxon>Cladocopium</taxon>
    </lineage>
</organism>
<dbReference type="AlphaFoldDB" id="A0A9P1BZU1"/>
<dbReference type="Proteomes" id="UP001152797">
    <property type="component" value="Unassembled WGS sequence"/>
</dbReference>
<dbReference type="EMBL" id="CAMXCT010000722">
    <property type="protein sequence ID" value="CAI3982499.1"/>
    <property type="molecule type" value="Genomic_DNA"/>
</dbReference>
<reference evidence="1" key="1">
    <citation type="submission" date="2022-10" db="EMBL/GenBank/DDBJ databases">
        <authorList>
            <person name="Chen Y."/>
            <person name="Dougan E. K."/>
            <person name="Chan C."/>
            <person name="Rhodes N."/>
            <person name="Thang M."/>
        </authorList>
    </citation>
    <scope>NUCLEOTIDE SEQUENCE</scope>
</reference>
<protein>
    <submittedName>
        <fullName evidence="3">Carboxymuconolactone decarboxylase-like domain-containing protein</fullName>
    </submittedName>
</protein>
<dbReference type="Gene3D" id="1.20.1290.10">
    <property type="entry name" value="AhpD-like"/>
    <property type="match status" value="1"/>
</dbReference>
<dbReference type="PANTHER" id="PTHR34846">
    <property type="entry name" value="4-CARBOXYMUCONOLACTONE DECARBOXYLASE FAMILY PROTEIN (AFU_ORTHOLOGUE AFUA_6G11590)"/>
    <property type="match status" value="1"/>
</dbReference>
<dbReference type="PANTHER" id="PTHR34846:SF11">
    <property type="entry name" value="4-CARBOXYMUCONOLACTONE DECARBOXYLASE FAMILY PROTEIN (AFU_ORTHOLOGUE AFUA_6G11590)"/>
    <property type="match status" value="1"/>
</dbReference>
<dbReference type="SUPFAM" id="SSF69118">
    <property type="entry name" value="AhpD-like"/>
    <property type="match status" value="1"/>
</dbReference>
<reference evidence="2" key="2">
    <citation type="submission" date="2024-04" db="EMBL/GenBank/DDBJ databases">
        <authorList>
            <person name="Chen Y."/>
            <person name="Shah S."/>
            <person name="Dougan E. K."/>
            <person name="Thang M."/>
            <person name="Chan C."/>
        </authorList>
    </citation>
    <scope>NUCLEOTIDE SEQUENCE [LARGE SCALE GENOMIC DNA]</scope>
</reference>
<name>A0A9P1BZU1_9DINO</name>
<dbReference type="InterPro" id="IPR029032">
    <property type="entry name" value="AhpD-like"/>
</dbReference>
<evidence type="ECO:0000313" key="2">
    <source>
        <dbReference type="EMBL" id="CAL1135874.1"/>
    </source>
</evidence>
<dbReference type="OrthoDB" id="2567457at2759"/>
<evidence type="ECO:0000313" key="1">
    <source>
        <dbReference type="EMBL" id="CAI3982499.1"/>
    </source>
</evidence>
<accession>A0A9P1BZU1</accession>
<dbReference type="EMBL" id="CAMXCT030000722">
    <property type="protein sequence ID" value="CAL4769811.1"/>
    <property type="molecule type" value="Genomic_DNA"/>
</dbReference>